<keyword evidence="3" id="KW-1185">Reference proteome</keyword>
<evidence type="ECO:0000313" key="3">
    <source>
        <dbReference type="Proteomes" id="UP001295423"/>
    </source>
</evidence>
<dbReference type="EMBL" id="CAKOGP040000001">
    <property type="protein sequence ID" value="CAJ1890441.1"/>
    <property type="molecule type" value="Genomic_DNA"/>
</dbReference>
<feature type="compositionally biased region" description="Basic residues" evidence="1">
    <location>
        <begin position="1"/>
        <end position="18"/>
    </location>
</feature>
<evidence type="ECO:0000313" key="2">
    <source>
        <dbReference type="EMBL" id="CAJ1890441.1"/>
    </source>
</evidence>
<proteinExistence type="predicted"/>
<organism evidence="2 3">
    <name type="scientific">Cylindrotheca closterium</name>
    <dbReference type="NCBI Taxonomy" id="2856"/>
    <lineage>
        <taxon>Eukaryota</taxon>
        <taxon>Sar</taxon>
        <taxon>Stramenopiles</taxon>
        <taxon>Ochrophyta</taxon>
        <taxon>Bacillariophyta</taxon>
        <taxon>Bacillariophyceae</taxon>
        <taxon>Bacillariophycidae</taxon>
        <taxon>Bacillariales</taxon>
        <taxon>Bacillariaceae</taxon>
        <taxon>Cylindrotheca</taxon>
    </lineage>
</organism>
<dbReference type="Proteomes" id="UP001295423">
    <property type="component" value="Unassembled WGS sequence"/>
</dbReference>
<reference evidence="2" key="1">
    <citation type="submission" date="2023-08" db="EMBL/GenBank/DDBJ databases">
        <authorList>
            <person name="Audoor S."/>
            <person name="Bilcke G."/>
        </authorList>
    </citation>
    <scope>NUCLEOTIDE SEQUENCE</scope>
</reference>
<evidence type="ECO:0000256" key="1">
    <source>
        <dbReference type="SAM" id="MobiDB-lite"/>
    </source>
</evidence>
<dbReference type="AlphaFoldDB" id="A0AAD2CBJ2"/>
<gene>
    <name evidence="2" type="ORF">CYCCA115_LOCUS48</name>
</gene>
<accession>A0AAD2CBJ2</accession>
<sequence length="278" mass="31471">MKHNSLQKKRSSLAKRLKTASPSRRSKRIESKNNSVKNRADVLHGSILSHILTFSYIRDTPNMARTSSTWNAALEDAYEEICRETVHSRYPRLHELKLLEEDCLAGGSGTGAFTISTYKDILKRRVTMQYKPVGLNQKLQKDFHTIFAHKGIVAFSNCCSMCTDSYYEDDPTFQLRNEDGILCFKAFLNGRNFNPGMCNGVGVCYGALKYIHDHWEEECKLLDLWCHIVGLAKDDYSIGKPESINRAVIINLKAGVSVELEEPFEFFIAASPMGCTIQ</sequence>
<protein>
    <submittedName>
        <fullName evidence="2">Uncharacterized protein</fullName>
    </submittedName>
</protein>
<name>A0AAD2CBJ2_9STRA</name>
<comment type="caution">
    <text evidence="2">The sequence shown here is derived from an EMBL/GenBank/DDBJ whole genome shotgun (WGS) entry which is preliminary data.</text>
</comment>
<feature type="region of interest" description="Disordered" evidence="1">
    <location>
        <begin position="1"/>
        <end position="36"/>
    </location>
</feature>